<dbReference type="PANTHER" id="PTHR43318">
    <property type="entry name" value="UDP-N-ACETYLGLUCOSAMINE 4,6-DEHYDRATASE"/>
    <property type="match status" value="1"/>
</dbReference>
<dbReference type="GO" id="GO:0016829">
    <property type="term" value="F:lyase activity"/>
    <property type="evidence" value="ECO:0007669"/>
    <property type="project" value="UniProtKB-KW"/>
</dbReference>
<comment type="caution">
    <text evidence="3">The sequence shown here is derived from an EMBL/GenBank/DDBJ whole genome shotgun (WGS) entry which is preliminary data.</text>
</comment>
<sequence length="386" mass="42356">MKSPVSKKCIDSKSAFAIFLKNLSREPICTDHQNSTSQIADKKVLITGAAGSIGSELATQLCAASPALLVLIDQSETALFELETTIRNAFPDIRIELYVADITDLNRMERIISAMRPHIIFHAAAYKHVAVMQKHPYEALKVNFFGTKILADLAVKYAVSCFLLVSTDKAVRPASVMGATKRLAELYIQHIHPTSHSTTRFITTRFGNVLGSSGSFTNILQSQIEKGGPVTITHPFATRYFMTSAEACQLVLHAFATGENGNIMFFDMGDRISIVSIAEQMVSAYGLLPHRDIEMIFTGLRPGEKLHEDLLNDNETVKPGSHSKTRIAVSEQVPAAAFEEVTSLLEDLMHRGTDSQISAALRYVFVYLSGQANAVNSILKHSPVRS</sequence>
<evidence type="ECO:0000313" key="3">
    <source>
        <dbReference type="EMBL" id="CAG5071859.1"/>
    </source>
</evidence>
<dbReference type="InterPro" id="IPR003869">
    <property type="entry name" value="Polysac_CapD-like"/>
</dbReference>
<dbReference type="EMBL" id="CAJRAU010000005">
    <property type="protein sequence ID" value="CAG5071859.1"/>
    <property type="molecule type" value="Genomic_DNA"/>
</dbReference>
<evidence type="ECO:0000259" key="2">
    <source>
        <dbReference type="Pfam" id="PF02719"/>
    </source>
</evidence>
<accession>A0ABM8UUA1</accession>
<feature type="domain" description="Polysaccharide biosynthesis protein CapD-like" evidence="2">
    <location>
        <begin position="44"/>
        <end position="327"/>
    </location>
</feature>
<gene>
    <name evidence="3" type="primary">pglF</name>
    <name evidence="3" type="ORF">DYBT9623_03841</name>
</gene>
<reference evidence="3 4" key="1">
    <citation type="submission" date="2021-04" db="EMBL/GenBank/DDBJ databases">
        <authorList>
            <person name="Rodrigo-Torres L."/>
            <person name="Arahal R. D."/>
            <person name="Lucena T."/>
        </authorList>
    </citation>
    <scope>NUCLEOTIDE SEQUENCE [LARGE SCALE GENOMIC DNA]</scope>
    <source>
        <strain evidence="3 4">CECT 9623</strain>
    </source>
</reference>
<keyword evidence="4" id="KW-1185">Reference proteome</keyword>
<name>A0ABM8UUA1_9BACT</name>
<proteinExistence type="inferred from homology"/>
<dbReference type="InterPro" id="IPR036291">
    <property type="entry name" value="NAD(P)-bd_dom_sf"/>
</dbReference>
<dbReference type="InterPro" id="IPR051203">
    <property type="entry name" value="Polysaccharide_Synthase-Rel"/>
</dbReference>
<organism evidence="3 4">
    <name type="scientific">Dyadobacter linearis</name>
    <dbReference type="NCBI Taxonomy" id="2823330"/>
    <lineage>
        <taxon>Bacteria</taxon>
        <taxon>Pseudomonadati</taxon>
        <taxon>Bacteroidota</taxon>
        <taxon>Cytophagia</taxon>
        <taxon>Cytophagales</taxon>
        <taxon>Spirosomataceae</taxon>
        <taxon>Dyadobacter</taxon>
    </lineage>
</organism>
<dbReference type="CDD" id="cd05237">
    <property type="entry name" value="UDP_invert_4-6DH_SDR_e"/>
    <property type="match status" value="1"/>
</dbReference>
<keyword evidence="3" id="KW-0456">Lyase</keyword>
<dbReference type="PANTHER" id="PTHR43318:SF1">
    <property type="entry name" value="POLYSACCHARIDE BIOSYNTHESIS PROTEIN EPSC-RELATED"/>
    <property type="match status" value="1"/>
</dbReference>
<dbReference type="Gene3D" id="3.40.50.720">
    <property type="entry name" value="NAD(P)-binding Rossmann-like Domain"/>
    <property type="match status" value="1"/>
</dbReference>
<dbReference type="RefSeq" id="WP_215235128.1">
    <property type="nucleotide sequence ID" value="NZ_CAJRAU010000005.1"/>
</dbReference>
<dbReference type="Pfam" id="PF02719">
    <property type="entry name" value="Polysacc_synt_2"/>
    <property type="match status" value="1"/>
</dbReference>
<comment type="similarity">
    <text evidence="1">Belongs to the polysaccharide synthase family.</text>
</comment>
<dbReference type="EC" id="4.2.1.135" evidence="3"/>
<dbReference type="Proteomes" id="UP000679725">
    <property type="component" value="Unassembled WGS sequence"/>
</dbReference>
<evidence type="ECO:0000256" key="1">
    <source>
        <dbReference type="ARBA" id="ARBA00007430"/>
    </source>
</evidence>
<evidence type="ECO:0000313" key="4">
    <source>
        <dbReference type="Proteomes" id="UP000679725"/>
    </source>
</evidence>
<protein>
    <submittedName>
        <fullName evidence="3">UDP-N-acetyl-alpha-D-glucosamine C6 dehydratase</fullName>
        <ecNumber evidence="3">4.2.1.135</ecNumber>
    </submittedName>
</protein>
<dbReference type="SUPFAM" id="SSF51735">
    <property type="entry name" value="NAD(P)-binding Rossmann-fold domains"/>
    <property type="match status" value="1"/>
</dbReference>